<proteinExistence type="predicted"/>
<gene>
    <name evidence="1" type="ordered locus">cce_1220</name>
</gene>
<organism evidence="1 2">
    <name type="scientific">Crocosphaera subtropica (strain ATCC 51142 / BH68)</name>
    <name type="common">Cyanothece sp. (strain ATCC 51142)</name>
    <dbReference type="NCBI Taxonomy" id="43989"/>
    <lineage>
        <taxon>Bacteria</taxon>
        <taxon>Bacillati</taxon>
        <taxon>Cyanobacteriota</taxon>
        <taxon>Cyanophyceae</taxon>
        <taxon>Oscillatoriophycideae</taxon>
        <taxon>Chroococcales</taxon>
        <taxon>Aphanothecaceae</taxon>
        <taxon>Crocosphaera</taxon>
        <taxon>Crocosphaera subtropica</taxon>
    </lineage>
</organism>
<dbReference type="Proteomes" id="UP000001203">
    <property type="component" value="Chromosome circular"/>
</dbReference>
<reference evidence="1 2" key="1">
    <citation type="journal article" date="2008" name="Proc. Natl. Acad. Sci. U.S.A.">
        <title>The genome of Cyanothece 51142, a unicellular diazotrophic cyanobacterium important in the marine nitrogen cycle.</title>
        <authorList>
            <person name="Welsh E.A."/>
            <person name="Liberton M."/>
            <person name="Stoeckel J."/>
            <person name="Loh T."/>
            <person name="Elvitigala T."/>
            <person name="Wang C."/>
            <person name="Wollam A."/>
            <person name="Fulton R.S."/>
            <person name="Clifton S.W."/>
            <person name="Jacobs J.M."/>
            <person name="Aurora R."/>
            <person name="Ghosh B.K."/>
            <person name="Sherman L.A."/>
            <person name="Smith R.D."/>
            <person name="Wilson R.K."/>
            <person name="Pakrasi H.B."/>
        </authorList>
    </citation>
    <scope>NUCLEOTIDE SEQUENCE [LARGE SCALE GENOMIC DNA]</scope>
    <source>
        <strain evidence="2">ATCC 51142 / BH68</strain>
    </source>
</reference>
<name>B1WUW9_CROS5</name>
<evidence type="ECO:0000313" key="1">
    <source>
        <dbReference type="EMBL" id="ACB50570.1"/>
    </source>
</evidence>
<sequence>MAVTVAALVGKTAMKERVATVGTVIVRKRDSVIINENSSYY</sequence>
<protein>
    <submittedName>
        <fullName evidence="1">Uncharacterized protein</fullName>
    </submittedName>
</protein>
<accession>B1WUW9</accession>
<dbReference type="AlphaFoldDB" id="B1WUW9"/>
<dbReference type="HOGENOM" id="CLU_3268854_0_0_3"/>
<dbReference type="KEGG" id="cyt:cce_1220"/>
<evidence type="ECO:0000313" key="2">
    <source>
        <dbReference type="Proteomes" id="UP000001203"/>
    </source>
</evidence>
<keyword evidence="2" id="KW-1185">Reference proteome</keyword>
<dbReference type="EMBL" id="CP000806">
    <property type="protein sequence ID" value="ACB50570.1"/>
    <property type="molecule type" value="Genomic_DNA"/>
</dbReference>